<keyword evidence="1" id="KW-1133">Transmembrane helix</keyword>
<dbReference type="Proteomes" id="UP000625283">
    <property type="component" value="Unassembled WGS sequence"/>
</dbReference>
<evidence type="ECO:0000259" key="3">
    <source>
        <dbReference type="Pfam" id="PF16344"/>
    </source>
</evidence>
<dbReference type="Gene3D" id="3.55.50.30">
    <property type="match status" value="1"/>
</dbReference>
<feature type="transmembrane region" description="Helical" evidence="1">
    <location>
        <begin position="62"/>
        <end position="82"/>
    </location>
</feature>
<keyword evidence="5" id="KW-1185">Reference proteome</keyword>
<keyword evidence="1" id="KW-0472">Membrane</keyword>
<sequence length="371" mass="41966">MKDKKNAKDISKTEEAIRDYFSLMESKGETYSPDFDEKGVLERIQYDIHKSPIKLSKNWRRWIAVASCITLLAGSIVTWQLWNNSSHFELVSLEDIKILPAQGTAILTLANGEKISLDQLQPNSLITTIDGIQISKNANGEIIYSAADNVKLNHIANHNIETPKGGFYTLLLPDGSKVWLNAETKIKYPIHFGGSERRIELQGEAYFKVAHDADKPFIVKTEKQEITVLGTSFNVEAYEKNLEATTLVEGSVKISCPQGHLTLEPGQQAIVDSKNAIQKKQVDESQYTAWINGDFSFVDTKINDVMSQISRWYNVDIVYDQKENDLRISGMVARNKPLDTVLNILEMTGKVKFKLEVNSNNQERRIRVKIM</sequence>
<evidence type="ECO:0000259" key="2">
    <source>
        <dbReference type="Pfam" id="PF04773"/>
    </source>
</evidence>
<dbReference type="Pfam" id="PF04773">
    <property type="entry name" value="FecR"/>
    <property type="match status" value="1"/>
</dbReference>
<protein>
    <submittedName>
        <fullName evidence="4">FecR domain-containing protein</fullName>
    </submittedName>
</protein>
<feature type="domain" description="FecR protein" evidence="2">
    <location>
        <begin position="159"/>
        <end position="253"/>
    </location>
</feature>
<proteinExistence type="predicted"/>
<dbReference type="InterPro" id="IPR032508">
    <property type="entry name" value="FecR_C"/>
</dbReference>
<dbReference type="PANTHER" id="PTHR30273">
    <property type="entry name" value="PERIPLASMIC SIGNAL SENSOR AND SIGMA FACTOR ACTIVATOR FECR-RELATED"/>
    <property type="match status" value="1"/>
</dbReference>
<keyword evidence="1" id="KW-0812">Transmembrane</keyword>
<name>A0ABS1R2K6_9SPHI</name>
<comment type="caution">
    <text evidence="4">The sequence shown here is derived from an EMBL/GenBank/DDBJ whole genome shotgun (WGS) entry which is preliminary data.</text>
</comment>
<feature type="domain" description="Protein FecR C-terminal" evidence="3">
    <location>
        <begin position="295"/>
        <end position="356"/>
    </location>
</feature>
<reference evidence="4 5" key="1">
    <citation type="submission" date="2021-01" db="EMBL/GenBank/DDBJ databases">
        <title>C459-1 draft genome sequence.</title>
        <authorList>
            <person name="Zhang X.-F."/>
        </authorList>
    </citation>
    <scope>NUCLEOTIDE SEQUENCE [LARGE SCALE GENOMIC DNA]</scope>
    <source>
        <strain evidence="5">C459-1</strain>
    </source>
</reference>
<dbReference type="PIRSF" id="PIRSF018266">
    <property type="entry name" value="FecR"/>
    <property type="match status" value="1"/>
</dbReference>
<evidence type="ECO:0000256" key="1">
    <source>
        <dbReference type="SAM" id="Phobius"/>
    </source>
</evidence>
<dbReference type="InterPro" id="IPR006860">
    <property type="entry name" value="FecR"/>
</dbReference>
<evidence type="ECO:0000313" key="4">
    <source>
        <dbReference type="EMBL" id="MBL1408888.1"/>
    </source>
</evidence>
<dbReference type="Pfam" id="PF16344">
    <property type="entry name" value="FecR_C"/>
    <property type="match status" value="1"/>
</dbReference>
<organism evidence="4 5">
    <name type="scientific">Sphingobacterium faecale</name>
    <dbReference type="NCBI Taxonomy" id="2803775"/>
    <lineage>
        <taxon>Bacteria</taxon>
        <taxon>Pseudomonadati</taxon>
        <taxon>Bacteroidota</taxon>
        <taxon>Sphingobacteriia</taxon>
        <taxon>Sphingobacteriales</taxon>
        <taxon>Sphingobacteriaceae</taxon>
        <taxon>Sphingobacterium</taxon>
    </lineage>
</organism>
<dbReference type="PANTHER" id="PTHR30273:SF2">
    <property type="entry name" value="PROTEIN FECR"/>
    <property type="match status" value="1"/>
</dbReference>
<dbReference type="RefSeq" id="WP_202102643.1">
    <property type="nucleotide sequence ID" value="NZ_JAERTY010000004.1"/>
</dbReference>
<gene>
    <name evidence="4" type="ORF">JKG61_09025</name>
</gene>
<evidence type="ECO:0000313" key="5">
    <source>
        <dbReference type="Proteomes" id="UP000625283"/>
    </source>
</evidence>
<dbReference type="EMBL" id="JAERTY010000004">
    <property type="protein sequence ID" value="MBL1408888.1"/>
    <property type="molecule type" value="Genomic_DNA"/>
</dbReference>
<dbReference type="Gene3D" id="2.60.120.1440">
    <property type="match status" value="1"/>
</dbReference>
<accession>A0ABS1R2K6</accession>
<dbReference type="InterPro" id="IPR012373">
    <property type="entry name" value="Ferrdict_sens_TM"/>
</dbReference>